<dbReference type="InterPro" id="IPR015943">
    <property type="entry name" value="WD40/YVTN_repeat-like_dom_sf"/>
</dbReference>
<dbReference type="InterPro" id="IPR000601">
    <property type="entry name" value="PKD_dom"/>
</dbReference>
<keyword evidence="5" id="KW-1185">Reference proteome</keyword>
<evidence type="ECO:0000313" key="3">
    <source>
        <dbReference type="EMBL" id="MCZ3365335.1"/>
    </source>
</evidence>
<dbReference type="InterPro" id="IPR011047">
    <property type="entry name" value="Quinoprotein_ADH-like_sf"/>
</dbReference>
<evidence type="ECO:0000313" key="5">
    <source>
        <dbReference type="Proteomes" id="UP001068021"/>
    </source>
</evidence>
<dbReference type="SMART" id="SM00564">
    <property type="entry name" value="PQQ"/>
    <property type="match status" value="8"/>
</dbReference>
<evidence type="ECO:0000259" key="2">
    <source>
        <dbReference type="PROSITE" id="PS50093"/>
    </source>
</evidence>
<dbReference type="Gene3D" id="2.130.10.10">
    <property type="entry name" value="YVTN repeat-like/Quinoprotein amine dehydrogenase"/>
    <property type="match status" value="1"/>
</dbReference>
<dbReference type="AlphaFoldDB" id="A0A9E5A4Q0"/>
<dbReference type="CDD" id="cd00146">
    <property type="entry name" value="PKD"/>
    <property type="match status" value="1"/>
</dbReference>
<dbReference type="EMBL" id="JAPVER010000020">
    <property type="protein sequence ID" value="MCZ3365335.1"/>
    <property type="molecule type" value="Genomic_DNA"/>
</dbReference>
<gene>
    <name evidence="4" type="ORF">O3H35_10625</name>
    <name evidence="3" type="ORF">O3H54_05525</name>
</gene>
<evidence type="ECO:0000313" key="4">
    <source>
        <dbReference type="EMBL" id="MCZ3373086.1"/>
    </source>
</evidence>
<dbReference type="PROSITE" id="PS51257">
    <property type="entry name" value="PROKAR_LIPOPROTEIN"/>
    <property type="match status" value="1"/>
</dbReference>
<evidence type="ECO:0000256" key="1">
    <source>
        <dbReference type="ARBA" id="ARBA00022729"/>
    </source>
</evidence>
<protein>
    <submittedName>
        <fullName evidence="4">Chitobiase/beta-hexosaminidase C-terminal domain-containing protein</fullName>
    </submittedName>
</protein>
<keyword evidence="1" id="KW-0732">Signal</keyword>
<dbReference type="PROSITE" id="PS50093">
    <property type="entry name" value="PKD"/>
    <property type="match status" value="1"/>
</dbReference>
<dbReference type="FunFam" id="2.60.40.10:FF:000270">
    <property type="entry name" value="Cell surface protein"/>
    <property type="match status" value="1"/>
</dbReference>
<dbReference type="InterPro" id="IPR059177">
    <property type="entry name" value="GH29D-like_dom"/>
</dbReference>
<dbReference type="SUPFAM" id="SSF50998">
    <property type="entry name" value="Quinoprotein alcohol dehydrogenase-like"/>
    <property type="match status" value="1"/>
</dbReference>
<dbReference type="Pfam" id="PF18911">
    <property type="entry name" value="PKD_4"/>
    <property type="match status" value="1"/>
</dbReference>
<proteinExistence type="predicted"/>
<reference evidence="4" key="1">
    <citation type="submission" date="2022-12" db="EMBL/GenBank/DDBJ databases">
        <title>Reclassification of two methanogenic archaea species isolated from the Kolyma lowland permafrost.</title>
        <authorList>
            <person name="Trubitsyn V.E."/>
            <person name="Rivkina E.M."/>
            <person name="Shcherbakova V.A."/>
        </authorList>
    </citation>
    <scope>NUCLEOTIDE SEQUENCE</scope>
    <source>
        <strain evidence="3">M2</strain>
        <strain evidence="4">MK4</strain>
    </source>
</reference>
<dbReference type="Gene3D" id="2.60.40.10">
    <property type="entry name" value="Immunoglobulins"/>
    <property type="match status" value="1"/>
</dbReference>
<organism evidence="4">
    <name type="scientific">Methanobacterium veterum</name>
    <dbReference type="NCBI Taxonomy" id="408577"/>
    <lineage>
        <taxon>Archaea</taxon>
        <taxon>Methanobacteriati</taxon>
        <taxon>Methanobacteriota</taxon>
        <taxon>Methanomada group</taxon>
        <taxon>Methanobacteria</taxon>
        <taxon>Methanobacteriales</taxon>
        <taxon>Methanobacteriaceae</taxon>
        <taxon>Methanobacterium</taxon>
    </lineage>
</organism>
<dbReference type="SMART" id="SM00089">
    <property type="entry name" value="PKD"/>
    <property type="match status" value="1"/>
</dbReference>
<dbReference type="Pfam" id="PF13205">
    <property type="entry name" value="Big_5"/>
    <property type="match status" value="1"/>
</dbReference>
<dbReference type="RefSeq" id="WP_052375879.1">
    <property type="nucleotide sequence ID" value="NZ_JAPVER010000020.1"/>
</dbReference>
<dbReference type="InterPro" id="IPR018391">
    <property type="entry name" value="PQQ_b-propeller_rpt"/>
</dbReference>
<comment type="caution">
    <text evidence="4">The sequence shown here is derived from an EMBL/GenBank/DDBJ whole genome shotgun (WGS) entry which is preliminary data.</text>
</comment>
<sequence length="821" mass="88219">MKYNKLPIFLVFALLACILTVGSVSAADTNNPTGLANSSYPEYGINNNHTSQSNYTGPQTNTTKWNNTVSTLNGTVNGTISGGSTVTGSDGTIYFGSSTGFYALNPNGTVKWTYDIRPVYSAPAIGADGTIYVCNITDLYALTDSGTYATPKWNYTLAGQSMGISIAPNGTIYLGTSNGYLYSITDNGTSAIINWIYHTSAIDTYASAPSIGSDGTLYVLNGKVLTAITDNGDGTYTVKWTYSYKSSTYGGISIGSDGTIYVGTSKVLYAVTDNGDTYTVKWSYTPGSTIYCTPAISSDGTIYILTGDGTKSTLYAITDNGDGTYTVKWSYDVGLCNGRCGITIGADRTIYFGTMTGMYAITDNGDYGTLKWNYTTNGTIQSAPVIGSDGTLYVGTTTGVFYVFQDLTADFTNTHPTNGTVSFTDNSTNIPTSWNWSFGDGATSTEQNPTHTYSKSGKYTVTLTVTNADGVQDTTSKTIYIVLASANPVGGNYSNGKTVNLATDDTNATIYYTLNGTDPTLYGTKYTGPLTISKTTTVKYAAVDNGNWSSVYTQTYTIAPSVTASPVGGSYNTSKTVTLKTDDTSAVIYYTTNGTDPKLYGTKYTGPITISKTTTLKYVAVKDGNWGIVTTQTYTIDKTAPTASANYKSGWYNKNLKITLKMSEAGTIYYITTGATSSKKYTGAFTISKSTTLKFRAVDKAGNKSPVYTVKYVIDKTAPKVSAVSPKSRATGVSRTKTVSIRLSENVLKSVNWSKVYIKNIKTGKKCKATIWISGNHIYIKTSKKASYTWYRVYIPAYSIKDKAGNYLTKGYSWIFKTGRY</sequence>
<dbReference type="EMBL" id="JAPVES010000030">
    <property type="protein sequence ID" value="MCZ3373086.1"/>
    <property type="molecule type" value="Genomic_DNA"/>
</dbReference>
<dbReference type="InterPro" id="IPR035986">
    <property type="entry name" value="PKD_dom_sf"/>
</dbReference>
<dbReference type="Proteomes" id="UP001068021">
    <property type="component" value="Unassembled WGS sequence"/>
</dbReference>
<name>A0A9E5A4Q0_9EURY</name>
<dbReference type="InterPro" id="IPR022409">
    <property type="entry name" value="PKD/Chitinase_dom"/>
</dbReference>
<dbReference type="Gene3D" id="2.40.128.630">
    <property type="match status" value="2"/>
</dbReference>
<dbReference type="InterPro" id="IPR013783">
    <property type="entry name" value="Ig-like_fold"/>
</dbReference>
<dbReference type="SUPFAM" id="SSF49299">
    <property type="entry name" value="PKD domain"/>
    <property type="match status" value="1"/>
</dbReference>
<dbReference type="Pfam" id="PF13290">
    <property type="entry name" value="CHB_HEX_C_1"/>
    <property type="match status" value="3"/>
</dbReference>
<accession>A0A9E5A4Q0</accession>
<feature type="domain" description="PKD" evidence="2">
    <location>
        <begin position="420"/>
        <end position="481"/>
    </location>
</feature>
<dbReference type="InterPro" id="IPR032812">
    <property type="entry name" value="SbsA_Ig"/>
</dbReference>
<dbReference type="Proteomes" id="UP001074446">
    <property type="component" value="Unassembled WGS sequence"/>
</dbReference>